<accession>A0A5B7JLB5</accession>
<keyword evidence="2" id="KW-1185">Reference proteome</keyword>
<evidence type="ECO:0000313" key="1">
    <source>
        <dbReference type="EMBL" id="MPC95589.1"/>
    </source>
</evidence>
<sequence length="65" mass="7321">MNLSSAYPSKIAQSATFCTIWQHCAQGSVDLHFRLAGWGRIWGGWRARYECQIGESVGQTLRIGY</sequence>
<dbReference type="Proteomes" id="UP000324222">
    <property type="component" value="Unassembled WGS sequence"/>
</dbReference>
<name>A0A5B7JLB5_PORTR</name>
<gene>
    <name evidence="1" type="ORF">E2C01_090807</name>
</gene>
<reference evidence="1 2" key="1">
    <citation type="submission" date="2019-05" db="EMBL/GenBank/DDBJ databases">
        <title>Another draft genome of Portunus trituberculatus and its Hox gene families provides insights of decapod evolution.</title>
        <authorList>
            <person name="Jeong J.-H."/>
            <person name="Song I."/>
            <person name="Kim S."/>
            <person name="Choi T."/>
            <person name="Kim D."/>
            <person name="Ryu S."/>
            <person name="Kim W."/>
        </authorList>
    </citation>
    <scope>NUCLEOTIDE SEQUENCE [LARGE SCALE GENOMIC DNA]</scope>
    <source>
        <tissue evidence="1">Muscle</tissue>
    </source>
</reference>
<dbReference type="AlphaFoldDB" id="A0A5B7JLB5"/>
<evidence type="ECO:0000313" key="2">
    <source>
        <dbReference type="Proteomes" id="UP000324222"/>
    </source>
</evidence>
<comment type="caution">
    <text evidence="1">The sequence shown here is derived from an EMBL/GenBank/DDBJ whole genome shotgun (WGS) entry which is preliminary data.</text>
</comment>
<protein>
    <submittedName>
        <fullName evidence="1">Uncharacterized protein</fullName>
    </submittedName>
</protein>
<organism evidence="1 2">
    <name type="scientific">Portunus trituberculatus</name>
    <name type="common">Swimming crab</name>
    <name type="synonym">Neptunus trituberculatus</name>
    <dbReference type="NCBI Taxonomy" id="210409"/>
    <lineage>
        <taxon>Eukaryota</taxon>
        <taxon>Metazoa</taxon>
        <taxon>Ecdysozoa</taxon>
        <taxon>Arthropoda</taxon>
        <taxon>Crustacea</taxon>
        <taxon>Multicrustacea</taxon>
        <taxon>Malacostraca</taxon>
        <taxon>Eumalacostraca</taxon>
        <taxon>Eucarida</taxon>
        <taxon>Decapoda</taxon>
        <taxon>Pleocyemata</taxon>
        <taxon>Brachyura</taxon>
        <taxon>Eubrachyura</taxon>
        <taxon>Portunoidea</taxon>
        <taxon>Portunidae</taxon>
        <taxon>Portuninae</taxon>
        <taxon>Portunus</taxon>
    </lineage>
</organism>
<proteinExistence type="predicted"/>
<dbReference type="EMBL" id="VSRR010102822">
    <property type="protein sequence ID" value="MPC95589.1"/>
    <property type="molecule type" value="Genomic_DNA"/>
</dbReference>